<dbReference type="STRING" id="4829.A0A163JQY7"/>
<dbReference type="GO" id="GO:0006364">
    <property type="term" value="P:rRNA processing"/>
    <property type="evidence" value="ECO:0007669"/>
    <property type="project" value="UniProtKB-KW"/>
</dbReference>
<dbReference type="Pfam" id="PF03725">
    <property type="entry name" value="RNase_PH_C"/>
    <property type="match status" value="1"/>
</dbReference>
<evidence type="ECO:0000259" key="7">
    <source>
        <dbReference type="Pfam" id="PF03725"/>
    </source>
</evidence>
<dbReference type="SUPFAM" id="SSF55666">
    <property type="entry name" value="Ribonuclease PH domain 2-like"/>
    <property type="match status" value="1"/>
</dbReference>
<dbReference type="GO" id="GO:0005730">
    <property type="term" value="C:nucleolus"/>
    <property type="evidence" value="ECO:0007669"/>
    <property type="project" value="TreeGrafter"/>
</dbReference>
<protein>
    <submittedName>
        <fullName evidence="8">Uncharacterized protein</fullName>
    </submittedName>
</protein>
<dbReference type="InterPro" id="IPR020568">
    <property type="entry name" value="Ribosomal_Su5_D2-typ_SF"/>
</dbReference>
<keyword evidence="9" id="KW-1185">Reference proteome</keyword>
<keyword evidence="5" id="KW-0539">Nucleus</keyword>
<dbReference type="GO" id="GO:0071051">
    <property type="term" value="P:poly(A)-dependent snoRNA 3'-end processing"/>
    <property type="evidence" value="ECO:0007669"/>
    <property type="project" value="TreeGrafter"/>
</dbReference>
<dbReference type="InterPro" id="IPR027408">
    <property type="entry name" value="PNPase/RNase_PH_dom_sf"/>
</dbReference>
<dbReference type="EMBL" id="LT554356">
    <property type="protein sequence ID" value="SAM04316.1"/>
    <property type="molecule type" value="Genomic_DNA"/>
</dbReference>
<feature type="domain" description="Exoribonuclease phosphorolytic" evidence="7">
    <location>
        <begin position="137"/>
        <end position="201"/>
    </location>
</feature>
<name>A0A163JQY7_ABSGL</name>
<evidence type="ECO:0000259" key="6">
    <source>
        <dbReference type="Pfam" id="PF01138"/>
    </source>
</evidence>
<dbReference type="GO" id="GO:0000177">
    <property type="term" value="C:cytoplasmic exosome (RNase complex)"/>
    <property type="evidence" value="ECO:0007669"/>
    <property type="project" value="TreeGrafter"/>
</dbReference>
<evidence type="ECO:0000313" key="9">
    <source>
        <dbReference type="Proteomes" id="UP000078561"/>
    </source>
</evidence>
<dbReference type="OMA" id="CIINEQG"/>
<keyword evidence="3" id="KW-0698">rRNA processing</keyword>
<dbReference type="GO" id="GO:0034475">
    <property type="term" value="P:U4 snRNA 3'-end processing"/>
    <property type="evidence" value="ECO:0007669"/>
    <property type="project" value="TreeGrafter"/>
</dbReference>
<reference evidence="8" key="1">
    <citation type="submission" date="2016-04" db="EMBL/GenBank/DDBJ databases">
        <authorList>
            <person name="Evans L.H."/>
            <person name="Alamgir A."/>
            <person name="Owens N."/>
            <person name="Weber N.D."/>
            <person name="Virtaneva K."/>
            <person name="Barbian K."/>
            <person name="Babar A."/>
            <person name="Rosenke K."/>
        </authorList>
    </citation>
    <scope>NUCLEOTIDE SEQUENCE [LARGE SCALE GENOMIC DNA]</scope>
    <source>
        <strain evidence="8">CBS 101.48</strain>
    </source>
</reference>
<evidence type="ECO:0000256" key="5">
    <source>
        <dbReference type="ARBA" id="ARBA00023242"/>
    </source>
</evidence>
<dbReference type="GO" id="GO:0000176">
    <property type="term" value="C:nuclear exosome (RNase complex)"/>
    <property type="evidence" value="ECO:0007669"/>
    <property type="project" value="TreeGrafter"/>
</dbReference>
<accession>A0A163JQY7</accession>
<dbReference type="InterPro" id="IPR036345">
    <property type="entry name" value="ExoRNase_PH_dom2_sf"/>
</dbReference>
<dbReference type="OrthoDB" id="27298at2759"/>
<dbReference type="AlphaFoldDB" id="A0A163JQY7"/>
<keyword evidence="4" id="KW-0271">Exosome</keyword>
<evidence type="ECO:0000256" key="1">
    <source>
        <dbReference type="ARBA" id="ARBA00004123"/>
    </source>
</evidence>
<dbReference type="PANTHER" id="PTHR11953:SF1">
    <property type="entry name" value="EXOSOME COMPLEX COMPONENT RRP46"/>
    <property type="match status" value="1"/>
</dbReference>
<dbReference type="Gene3D" id="3.30.230.70">
    <property type="entry name" value="GHMP Kinase, N-terminal domain"/>
    <property type="match status" value="1"/>
</dbReference>
<dbReference type="InterPro" id="IPR015847">
    <property type="entry name" value="ExoRNase_PH_dom2"/>
</dbReference>
<dbReference type="Proteomes" id="UP000078561">
    <property type="component" value="Unassembled WGS sequence"/>
</dbReference>
<dbReference type="GO" id="GO:0016075">
    <property type="term" value="P:rRNA catabolic process"/>
    <property type="evidence" value="ECO:0007669"/>
    <property type="project" value="TreeGrafter"/>
</dbReference>
<sequence length="230" mass="25200">MSPRLDQRADSTELRALSSSQNVLNRADGSARFSFGETSVIVSVCGPMDVSLRDEKLDEATVEVVVRPATGYAQTPEKLLEDTLRSTFEPIILSGMMPRTLIEIVVQIEKDDGSVLSAAVNGIGLALLDAGLPMKYMPASVTCMVDKSTDEIMVDPTAQELENAASSHIFAFDSTSSKSHVLLSNSIGQFSEQQYFACHDLCFEAVDKIQGFLRVSIESKKEKEYQQIHQ</sequence>
<gene>
    <name evidence="8" type="primary">ABSGL_10176.1 scaffold 11802</name>
</gene>
<evidence type="ECO:0000256" key="4">
    <source>
        <dbReference type="ARBA" id="ARBA00022835"/>
    </source>
</evidence>
<dbReference type="Pfam" id="PF01138">
    <property type="entry name" value="RNase_PH"/>
    <property type="match status" value="1"/>
</dbReference>
<organism evidence="8">
    <name type="scientific">Absidia glauca</name>
    <name type="common">Pin mould</name>
    <dbReference type="NCBI Taxonomy" id="4829"/>
    <lineage>
        <taxon>Eukaryota</taxon>
        <taxon>Fungi</taxon>
        <taxon>Fungi incertae sedis</taxon>
        <taxon>Mucoromycota</taxon>
        <taxon>Mucoromycotina</taxon>
        <taxon>Mucoromycetes</taxon>
        <taxon>Mucorales</taxon>
        <taxon>Cunninghamellaceae</taxon>
        <taxon>Absidia</taxon>
    </lineage>
</organism>
<dbReference type="SUPFAM" id="SSF54211">
    <property type="entry name" value="Ribosomal protein S5 domain 2-like"/>
    <property type="match status" value="1"/>
</dbReference>
<dbReference type="InterPro" id="IPR001247">
    <property type="entry name" value="ExoRNase_PH_dom1"/>
</dbReference>
<dbReference type="FunCoup" id="A0A163JQY7">
    <property type="interactions" value="236"/>
</dbReference>
<comment type="subcellular location">
    <subcellularLocation>
        <location evidence="1">Nucleus</location>
    </subcellularLocation>
</comment>
<evidence type="ECO:0000256" key="2">
    <source>
        <dbReference type="ARBA" id="ARBA00006678"/>
    </source>
</evidence>
<evidence type="ECO:0000313" key="8">
    <source>
        <dbReference type="EMBL" id="SAM04316.1"/>
    </source>
</evidence>
<feature type="domain" description="Exoribonuclease phosphorolytic" evidence="6">
    <location>
        <begin position="13"/>
        <end position="133"/>
    </location>
</feature>
<proteinExistence type="inferred from homology"/>
<dbReference type="PANTHER" id="PTHR11953">
    <property type="entry name" value="EXOSOME COMPLEX COMPONENT"/>
    <property type="match status" value="1"/>
</dbReference>
<dbReference type="GO" id="GO:0071028">
    <property type="term" value="P:nuclear mRNA surveillance"/>
    <property type="evidence" value="ECO:0007669"/>
    <property type="project" value="TreeGrafter"/>
</dbReference>
<evidence type="ECO:0000256" key="3">
    <source>
        <dbReference type="ARBA" id="ARBA00022552"/>
    </source>
</evidence>
<comment type="similarity">
    <text evidence="2">Belongs to the RNase PH family.</text>
</comment>
<dbReference type="GO" id="GO:0003723">
    <property type="term" value="F:RNA binding"/>
    <property type="evidence" value="ECO:0007669"/>
    <property type="project" value="TreeGrafter"/>
</dbReference>
<dbReference type="InParanoid" id="A0A163JQY7"/>
<dbReference type="CDD" id="cd11372">
    <property type="entry name" value="RNase_PH_RRP46"/>
    <property type="match status" value="1"/>
</dbReference>
<dbReference type="InterPro" id="IPR050080">
    <property type="entry name" value="RNase_PH"/>
</dbReference>